<dbReference type="AlphaFoldDB" id="A0A1W1C9B9"/>
<sequence>MSEPIKISYLWNRENTEKLFNSSYKYQFNHSAKRYIGWFFIAILQFAVVAALKKGSIALLLFASIILLYWYYVKKIIAKKRAIRSFEHSSFKDKTIHIEVSNEGFEIKGNEGKTMWHWEEIDGVLALGDDIMLYKAPYFHYIPAQGFRSLEEKSRFKTLAKQHHKLLG</sequence>
<keyword evidence="1" id="KW-0812">Transmembrane</keyword>
<gene>
    <name evidence="2" type="ORF">MNB_SV-8-609</name>
</gene>
<evidence type="ECO:0000256" key="1">
    <source>
        <dbReference type="SAM" id="Phobius"/>
    </source>
</evidence>
<dbReference type="EMBL" id="FPHD01000060">
    <property type="protein sequence ID" value="SFV62460.1"/>
    <property type="molecule type" value="Genomic_DNA"/>
</dbReference>
<keyword evidence="1" id="KW-1133">Transmembrane helix</keyword>
<reference evidence="2" key="1">
    <citation type="submission" date="2016-10" db="EMBL/GenBank/DDBJ databases">
        <authorList>
            <person name="de Groot N.N."/>
        </authorList>
    </citation>
    <scope>NUCLEOTIDE SEQUENCE</scope>
</reference>
<feature type="transmembrane region" description="Helical" evidence="1">
    <location>
        <begin position="35"/>
        <end position="51"/>
    </location>
</feature>
<evidence type="ECO:0008006" key="3">
    <source>
        <dbReference type="Google" id="ProtNLM"/>
    </source>
</evidence>
<evidence type="ECO:0000313" key="2">
    <source>
        <dbReference type="EMBL" id="SFV62460.1"/>
    </source>
</evidence>
<feature type="transmembrane region" description="Helical" evidence="1">
    <location>
        <begin position="57"/>
        <end position="73"/>
    </location>
</feature>
<protein>
    <recommendedName>
        <fullName evidence="3">YcxB-like protein domain-containing protein</fullName>
    </recommendedName>
</protein>
<name>A0A1W1C9B9_9ZZZZ</name>
<proteinExistence type="predicted"/>
<organism evidence="2">
    <name type="scientific">hydrothermal vent metagenome</name>
    <dbReference type="NCBI Taxonomy" id="652676"/>
    <lineage>
        <taxon>unclassified sequences</taxon>
        <taxon>metagenomes</taxon>
        <taxon>ecological metagenomes</taxon>
    </lineage>
</organism>
<keyword evidence="1" id="KW-0472">Membrane</keyword>
<accession>A0A1W1C9B9</accession>